<dbReference type="RefSeq" id="WP_379672342.1">
    <property type="nucleotide sequence ID" value="NZ_JBHUCJ010000118.1"/>
</dbReference>
<dbReference type="Pfam" id="PF00583">
    <property type="entry name" value="Acetyltransf_1"/>
    <property type="match status" value="1"/>
</dbReference>
<keyword evidence="2 4" id="KW-0012">Acyltransferase</keyword>
<dbReference type="PANTHER" id="PTHR43072:SF23">
    <property type="entry name" value="UPF0039 PROTEIN C11D3.02C"/>
    <property type="match status" value="1"/>
</dbReference>
<feature type="domain" description="N-acetyltransferase" evidence="3">
    <location>
        <begin position="1"/>
        <end position="157"/>
    </location>
</feature>
<dbReference type="GO" id="GO:0016746">
    <property type="term" value="F:acyltransferase activity"/>
    <property type="evidence" value="ECO:0007669"/>
    <property type="project" value="UniProtKB-KW"/>
</dbReference>
<dbReference type="EMBL" id="JBHUCJ010000118">
    <property type="protein sequence ID" value="MFD3226905.1"/>
    <property type="molecule type" value="Genomic_DNA"/>
</dbReference>
<keyword evidence="5" id="KW-1185">Reference proteome</keyword>
<dbReference type="Gene3D" id="3.40.630.30">
    <property type="match status" value="1"/>
</dbReference>
<dbReference type="SUPFAM" id="SSF55729">
    <property type="entry name" value="Acyl-CoA N-acyltransferases (Nat)"/>
    <property type="match status" value="1"/>
</dbReference>
<dbReference type="EC" id="2.3.-.-" evidence="4"/>
<keyword evidence="1 4" id="KW-0808">Transferase</keyword>
<protein>
    <submittedName>
        <fullName evidence="4">GNAT family N-acetyltransferase</fullName>
        <ecNumber evidence="4">2.3.-.-</ecNumber>
    </submittedName>
</protein>
<accession>A0ABW6CP16</accession>
<dbReference type="PANTHER" id="PTHR43072">
    <property type="entry name" value="N-ACETYLTRANSFERASE"/>
    <property type="match status" value="1"/>
</dbReference>
<organism evidence="4 5">
    <name type="scientific">Rahnella sp. (strain Y9602)</name>
    <dbReference type="NCBI Taxonomy" id="2703885"/>
    <lineage>
        <taxon>Bacteria</taxon>
        <taxon>Pseudomonadati</taxon>
        <taxon>Pseudomonadota</taxon>
        <taxon>Gammaproteobacteria</taxon>
        <taxon>Enterobacterales</taxon>
        <taxon>Yersiniaceae</taxon>
        <taxon>Rahnella</taxon>
    </lineage>
</organism>
<dbReference type="CDD" id="cd04301">
    <property type="entry name" value="NAT_SF"/>
    <property type="match status" value="1"/>
</dbReference>
<dbReference type="InterPro" id="IPR016181">
    <property type="entry name" value="Acyl_CoA_acyltransferase"/>
</dbReference>
<reference evidence="4 5" key="1">
    <citation type="submission" date="2024-09" db="EMBL/GenBank/DDBJ databases">
        <title>Genomes of Rahnella.</title>
        <authorList>
            <person name="Mnguni F.C."/>
            <person name="Shin G.Y."/>
            <person name="Coutinho T."/>
        </authorList>
    </citation>
    <scope>NUCLEOTIDE SEQUENCE [LARGE SCALE GENOMIC DNA]</scope>
    <source>
        <strain evidence="4 5">20WA0057</strain>
    </source>
</reference>
<evidence type="ECO:0000256" key="1">
    <source>
        <dbReference type="ARBA" id="ARBA00022679"/>
    </source>
</evidence>
<name>A0ABW6CP16_RAHSY</name>
<dbReference type="PROSITE" id="PS51186">
    <property type="entry name" value="GNAT"/>
    <property type="match status" value="1"/>
</dbReference>
<evidence type="ECO:0000313" key="4">
    <source>
        <dbReference type="EMBL" id="MFD3226905.1"/>
    </source>
</evidence>
<gene>
    <name evidence="4" type="ORF">ACFPK4_25520</name>
</gene>
<proteinExistence type="predicted"/>
<sequence length="164" mass="18755">MIIRQAIPEDLPTICEIYNHAVLHTDATFDTEIKNPEYFTEFLESSEYFFYLSVAIEEGRVIGFSGLYPFSRRKAYAGLSELTCYVHPTAHRKSVGTALCQHVSEYAALAGLHTVLALFNTKNISMRKICERLGYISKGEMSEVAFKLGQYQSLSIYQKFMRRN</sequence>
<comment type="caution">
    <text evidence="4">The sequence shown here is derived from an EMBL/GenBank/DDBJ whole genome shotgun (WGS) entry which is preliminary data.</text>
</comment>
<dbReference type="Proteomes" id="UP001598201">
    <property type="component" value="Unassembled WGS sequence"/>
</dbReference>
<evidence type="ECO:0000256" key="2">
    <source>
        <dbReference type="ARBA" id="ARBA00023315"/>
    </source>
</evidence>
<evidence type="ECO:0000313" key="5">
    <source>
        <dbReference type="Proteomes" id="UP001598201"/>
    </source>
</evidence>
<dbReference type="InterPro" id="IPR000182">
    <property type="entry name" value="GNAT_dom"/>
</dbReference>
<evidence type="ECO:0000259" key="3">
    <source>
        <dbReference type="PROSITE" id="PS51186"/>
    </source>
</evidence>